<dbReference type="Proteomes" id="UP000821866">
    <property type="component" value="Chromosome 4"/>
</dbReference>
<organism evidence="1 2">
    <name type="scientific">Rhipicephalus microplus</name>
    <name type="common">Cattle tick</name>
    <name type="synonym">Boophilus microplus</name>
    <dbReference type="NCBI Taxonomy" id="6941"/>
    <lineage>
        <taxon>Eukaryota</taxon>
        <taxon>Metazoa</taxon>
        <taxon>Ecdysozoa</taxon>
        <taxon>Arthropoda</taxon>
        <taxon>Chelicerata</taxon>
        <taxon>Arachnida</taxon>
        <taxon>Acari</taxon>
        <taxon>Parasitiformes</taxon>
        <taxon>Ixodida</taxon>
        <taxon>Ixodoidea</taxon>
        <taxon>Ixodidae</taxon>
        <taxon>Rhipicephalinae</taxon>
        <taxon>Rhipicephalus</taxon>
        <taxon>Boophilus</taxon>
    </lineage>
</organism>
<keyword evidence="2" id="KW-1185">Reference proteome</keyword>
<sequence>MYNILMDAVDSGDPLEPLVRFPCLEIQGTEAAIYAPRPAVFKTHPPFHKNPYPTEANGTLGARPEATSTHLNLWGSTSPPPLAAAVWLARAVDVLRGFAERGRETLRERARERVRERVRLRARVSLEADRLLPLRRLGAWRRP</sequence>
<name>A0A9J6E3E3_RHIMP</name>
<gene>
    <name evidence="1" type="ORF">HPB51_017855</name>
</gene>
<dbReference type="AlphaFoldDB" id="A0A9J6E3E3"/>
<accession>A0A9J6E3E3</accession>
<comment type="caution">
    <text evidence="1">The sequence shown here is derived from an EMBL/GenBank/DDBJ whole genome shotgun (WGS) entry which is preliminary data.</text>
</comment>
<evidence type="ECO:0000313" key="1">
    <source>
        <dbReference type="EMBL" id="KAH8028637.1"/>
    </source>
</evidence>
<reference evidence="1" key="2">
    <citation type="submission" date="2021-09" db="EMBL/GenBank/DDBJ databases">
        <authorList>
            <person name="Jia N."/>
            <person name="Wang J."/>
            <person name="Shi W."/>
            <person name="Du L."/>
            <person name="Sun Y."/>
            <person name="Zhan W."/>
            <person name="Jiang J."/>
            <person name="Wang Q."/>
            <person name="Zhang B."/>
            <person name="Ji P."/>
            <person name="Sakyi L.B."/>
            <person name="Cui X."/>
            <person name="Yuan T."/>
            <person name="Jiang B."/>
            <person name="Yang W."/>
            <person name="Lam T.T.-Y."/>
            <person name="Chang Q."/>
            <person name="Ding S."/>
            <person name="Wang X."/>
            <person name="Zhu J."/>
            <person name="Ruan X."/>
            <person name="Zhao L."/>
            <person name="Wei J."/>
            <person name="Que T."/>
            <person name="Du C."/>
            <person name="Cheng J."/>
            <person name="Dai P."/>
            <person name="Han X."/>
            <person name="Huang E."/>
            <person name="Gao Y."/>
            <person name="Liu J."/>
            <person name="Shao H."/>
            <person name="Ye R."/>
            <person name="Li L."/>
            <person name="Wei W."/>
            <person name="Wang X."/>
            <person name="Wang C."/>
            <person name="Huo Q."/>
            <person name="Li W."/>
            <person name="Guo W."/>
            <person name="Chen H."/>
            <person name="Chen S."/>
            <person name="Zhou L."/>
            <person name="Zhou L."/>
            <person name="Ni X."/>
            <person name="Tian J."/>
            <person name="Zhou Y."/>
            <person name="Sheng Y."/>
            <person name="Liu T."/>
            <person name="Pan Y."/>
            <person name="Xia L."/>
            <person name="Li J."/>
            <person name="Zhao F."/>
            <person name="Cao W."/>
        </authorList>
    </citation>
    <scope>NUCLEOTIDE SEQUENCE</scope>
    <source>
        <strain evidence="1">Rmic-2018</strain>
        <tissue evidence="1">Larvae</tissue>
    </source>
</reference>
<evidence type="ECO:0000313" key="2">
    <source>
        <dbReference type="Proteomes" id="UP000821866"/>
    </source>
</evidence>
<reference evidence="1" key="1">
    <citation type="journal article" date="2020" name="Cell">
        <title>Large-Scale Comparative Analyses of Tick Genomes Elucidate Their Genetic Diversity and Vector Capacities.</title>
        <authorList>
            <consortium name="Tick Genome and Microbiome Consortium (TIGMIC)"/>
            <person name="Jia N."/>
            <person name="Wang J."/>
            <person name="Shi W."/>
            <person name="Du L."/>
            <person name="Sun Y."/>
            <person name="Zhan W."/>
            <person name="Jiang J.F."/>
            <person name="Wang Q."/>
            <person name="Zhang B."/>
            <person name="Ji P."/>
            <person name="Bell-Sakyi L."/>
            <person name="Cui X.M."/>
            <person name="Yuan T.T."/>
            <person name="Jiang B.G."/>
            <person name="Yang W.F."/>
            <person name="Lam T.T."/>
            <person name="Chang Q.C."/>
            <person name="Ding S.J."/>
            <person name="Wang X.J."/>
            <person name="Zhu J.G."/>
            <person name="Ruan X.D."/>
            <person name="Zhao L."/>
            <person name="Wei J.T."/>
            <person name="Ye R.Z."/>
            <person name="Que T.C."/>
            <person name="Du C.H."/>
            <person name="Zhou Y.H."/>
            <person name="Cheng J.X."/>
            <person name="Dai P.F."/>
            <person name="Guo W.B."/>
            <person name="Han X.H."/>
            <person name="Huang E.J."/>
            <person name="Li L.F."/>
            <person name="Wei W."/>
            <person name="Gao Y.C."/>
            <person name="Liu J.Z."/>
            <person name="Shao H.Z."/>
            <person name="Wang X."/>
            <person name="Wang C.C."/>
            <person name="Yang T.C."/>
            <person name="Huo Q.B."/>
            <person name="Li W."/>
            <person name="Chen H.Y."/>
            <person name="Chen S.E."/>
            <person name="Zhou L.G."/>
            <person name="Ni X.B."/>
            <person name="Tian J.H."/>
            <person name="Sheng Y."/>
            <person name="Liu T."/>
            <person name="Pan Y.S."/>
            <person name="Xia L.Y."/>
            <person name="Li J."/>
            <person name="Zhao F."/>
            <person name="Cao W.C."/>
        </authorList>
    </citation>
    <scope>NUCLEOTIDE SEQUENCE</scope>
    <source>
        <strain evidence="1">Rmic-2018</strain>
    </source>
</reference>
<dbReference type="EMBL" id="JABSTU010000006">
    <property type="protein sequence ID" value="KAH8028637.1"/>
    <property type="molecule type" value="Genomic_DNA"/>
</dbReference>
<proteinExistence type="predicted"/>
<protein>
    <submittedName>
        <fullName evidence="1">Uncharacterized protein</fullName>
    </submittedName>
</protein>